<name>A0A1H0DIK5_9BACT</name>
<dbReference type="InterPro" id="IPR002078">
    <property type="entry name" value="Sigma_54_int"/>
</dbReference>
<dbReference type="GO" id="GO:0006355">
    <property type="term" value="P:regulation of DNA-templated transcription"/>
    <property type="evidence" value="ECO:0007669"/>
    <property type="project" value="InterPro"/>
</dbReference>
<keyword evidence="6" id="KW-0812">Transmembrane</keyword>
<dbReference type="InterPro" id="IPR025662">
    <property type="entry name" value="Sigma_54_int_dom_ATP-bd_1"/>
</dbReference>
<sequence>MKKFLRKKIFISPEILISFIVGGIGFLFFIISIYIQKYHVSFKLAAAFVVFLVMFFLTLSLIKLLLKPIDEFVEKVSPFISKEKKEVERIKQDLKYEPIFNHAYGVVTKAISLVETKKFFPDIICQSKVMRQVLQQVLTVAPTDSTVLILGESGTGKELIAEHLHKLSARHNGPLIKINCAALPKDLIESELFGYEKGAFTGAIKSKPGKFELAHKGTLFLDEIGDLPLELQGKLLRVLEDKRVERLGGKHPKKIDIRIIAATNKSLEQMIKKGTFREDLFFRLNVFPIHLPPLRKRKEDIPILAEFFLKKHFPEKKLLPETLAHLLNYSWPGNIRELFNVLERAALSSSNNIISPESLPFINKETISTPINLTTPLNLDQKLQEIEKHLILNALYQTKGIQRKAAKILGIKERSLWHRIKKYNLDPNQFK</sequence>
<feature type="transmembrane region" description="Helical" evidence="6">
    <location>
        <begin position="15"/>
        <end position="35"/>
    </location>
</feature>
<evidence type="ECO:0000256" key="1">
    <source>
        <dbReference type="ARBA" id="ARBA00022741"/>
    </source>
</evidence>
<dbReference type="Pfam" id="PF00158">
    <property type="entry name" value="Sigma54_activat"/>
    <property type="match status" value="1"/>
</dbReference>
<dbReference type="Pfam" id="PF25601">
    <property type="entry name" value="AAA_lid_14"/>
    <property type="match status" value="1"/>
</dbReference>
<dbReference type="SUPFAM" id="SSF46689">
    <property type="entry name" value="Homeodomain-like"/>
    <property type="match status" value="1"/>
</dbReference>
<evidence type="ECO:0000256" key="2">
    <source>
        <dbReference type="ARBA" id="ARBA00022840"/>
    </source>
</evidence>
<evidence type="ECO:0000313" key="8">
    <source>
        <dbReference type="EMBL" id="SDN69953.1"/>
    </source>
</evidence>
<keyword evidence="6" id="KW-0472">Membrane</keyword>
<proteinExistence type="predicted"/>
<evidence type="ECO:0000256" key="6">
    <source>
        <dbReference type="SAM" id="Phobius"/>
    </source>
</evidence>
<dbReference type="PROSITE" id="PS00676">
    <property type="entry name" value="SIGMA54_INTERACT_2"/>
    <property type="match status" value="1"/>
</dbReference>
<keyword evidence="1" id="KW-0547">Nucleotide-binding</keyword>
<dbReference type="InterPro" id="IPR025944">
    <property type="entry name" value="Sigma_54_int_dom_CS"/>
</dbReference>
<feature type="transmembrane region" description="Helical" evidence="6">
    <location>
        <begin position="41"/>
        <end position="66"/>
    </location>
</feature>
<dbReference type="SUPFAM" id="SSF52540">
    <property type="entry name" value="P-loop containing nucleoside triphosphate hydrolases"/>
    <property type="match status" value="1"/>
</dbReference>
<keyword evidence="2" id="KW-0067">ATP-binding</keyword>
<evidence type="ECO:0000256" key="4">
    <source>
        <dbReference type="ARBA" id="ARBA00023125"/>
    </source>
</evidence>
<dbReference type="PANTHER" id="PTHR32071:SF57">
    <property type="entry name" value="C4-DICARBOXYLATE TRANSPORT TRANSCRIPTIONAL REGULATORY PROTEIN DCTD"/>
    <property type="match status" value="1"/>
</dbReference>
<gene>
    <name evidence="8" type="ORF">SAMN04488516_10535</name>
</gene>
<accession>A0A1H0DIK5</accession>
<dbReference type="Gene3D" id="3.40.50.300">
    <property type="entry name" value="P-loop containing nucleotide triphosphate hydrolases"/>
    <property type="match status" value="1"/>
</dbReference>
<dbReference type="Gene3D" id="1.10.10.60">
    <property type="entry name" value="Homeodomain-like"/>
    <property type="match status" value="1"/>
</dbReference>
<dbReference type="STRING" id="206665.SAMN04488516_10535"/>
<dbReference type="InterPro" id="IPR027417">
    <property type="entry name" value="P-loop_NTPase"/>
</dbReference>
<evidence type="ECO:0000313" key="9">
    <source>
        <dbReference type="Proteomes" id="UP000199602"/>
    </source>
</evidence>
<dbReference type="GO" id="GO:0005524">
    <property type="term" value="F:ATP binding"/>
    <property type="evidence" value="ECO:0007669"/>
    <property type="project" value="UniProtKB-KW"/>
</dbReference>
<dbReference type="InterPro" id="IPR002197">
    <property type="entry name" value="HTH_Fis"/>
</dbReference>
<dbReference type="RefSeq" id="WP_234970964.1">
    <property type="nucleotide sequence ID" value="NZ_FNIN01000005.1"/>
</dbReference>
<feature type="domain" description="Sigma-54 factor interaction" evidence="7">
    <location>
        <begin position="123"/>
        <end position="347"/>
    </location>
</feature>
<dbReference type="AlphaFoldDB" id="A0A1H0DIK5"/>
<dbReference type="PANTHER" id="PTHR32071">
    <property type="entry name" value="TRANSCRIPTIONAL REGULATORY PROTEIN"/>
    <property type="match status" value="1"/>
</dbReference>
<dbReference type="PROSITE" id="PS00688">
    <property type="entry name" value="SIGMA54_INTERACT_3"/>
    <property type="match status" value="1"/>
</dbReference>
<keyword evidence="5" id="KW-0804">Transcription</keyword>
<dbReference type="PROSITE" id="PS50045">
    <property type="entry name" value="SIGMA54_INTERACT_4"/>
    <property type="match status" value="1"/>
</dbReference>
<dbReference type="InterPro" id="IPR009057">
    <property type="entry name" value="Homeodomain-like_sf"/>
</dbReference>
<dbReference type="InterPro" id="IPR058031">
    <property type="entry name" value="AAA_lid_NorR"/>
</dbReference>
<dbReference type="CDD" id="cd00009">
    <property type="entry name" value="AAA"/>
    <property type="match status" value="1"/>
</dbReference>
<dbReference type="PRINTS" id="PR01590">
    <property type="entry name" value="HTHFIS"/>
</dbReference>
<dbReference type="EMBL" id="FNIN01000005">
    <property type="protein sequence ID" value="SDN69953.1"/>
    <property type="molecule type" value="Genomic_DNA"/>
</dbReference>
<protein>
    <submittedName>
        <fullName evidence="8">Regulatory protein, Fis family</fullName>
    </submittedName>
</protein>
<keyword evidence="6" id="KW-1133">Transmembrane helix</keyword>
<evidence type="ECO:0000256" key="3">
    <source>
        <dbReference type="ARBA" id="ARBA00023015"/>
    </source>
</evidence>
<dbReference type="FunFam" id="3.40.50.300:FF:000006">
    <property type="entry name" value="DNA-binding transcriptional regulator NtrC"/>
    <property type="match status" value="1"/>
</dbReference>
<dbReference type="PROSITE" id="PS00675">
    <property type="entry name" value="SIGMA54_INTERACT_1"/>
    <property type="match status" value="1"/>
</dbReference>
<dbReference type="SMART" id="SM00382">
    <property type="entry name" value="AAA"/>
    <property type="match status" value="1"/>
</dbReference>
<keyword evidence="9" id="KW-1185">Reference proteome</keyword>
<organism evidence="8 9">
    <name type="scientific">Desulfonauticus submarinus</name>
    <dbReference type="NCBI Taxonomy" id="206665"/>
    <lineage>
        <taxon>Bacteria</taxon>
        <taxon>Pseudomonadati</taxon>
        <taxon>Thermodesulfobacteriota</taxon>
        <taxon>Desulfovibrionia</taxon>
        <taxon>Desulfovibrionales</taxon>
        <taxon>Desulfonauticaceae</taxon>
        <taxon>Desulfonauticus</taxon>
    </lineage>
</organism>
<keyword evidence="3" id="KW-0805">Transcription regulation</keyword>
<reference evidence="8 9" key="1">
    <citation type="submission" date="2016-10" db="EMBL/GenBank/DDBJ databases">
        <authorList>
            <person name="de Groot N.N."/>
        </authorList>
    </citation>
    <scope>NUCLEOTIDE SEQUENCE [LARGE SCALE GENOMIC DNA]</scope>
    <source>
        <strain evidence="8 9">DSM 15269</strain>
    </source>
</reference>
<keyword evidence="4" id="KW-0238">DNA-binding</keyword>
<evidence type="ECO:0000259" key="7">
    <source>
        <dbReference type="PROSITE" id="PS50045"/>
    </source>
</evidence>
<dbReference type="Proteomes" id="UP000199602">
    <property type="component" value="Unassembled WGS sequence"/>
</dbReference>
<dbReference type="InterPro" id="IPR025943">
    <property type="entry name" value="Sigma_54_int_dom_ATP-bd_2"/>
</dbReference>
<dbReference type="InterPro" id="IPR003593">
    <property type="entry name" value="AAA+_ATPase"/>
</dbReference>
<dbReference type="Gene3D" id="1.10.8.60">
    <property type="match status" value="1"/>
</dbReference>
<evidence type="ECO:0000256" key="5">
    <source>
        <dbReference type="ARBA" id="ARBA00023163"/>
    </source>
</evidence>
<dbReference type="Pfam" id="PF02954">
    <property type="entry name" value="HTH_8"/>
    <property type="match status" value="1"/>
</dbReference>
<dbReference type="GO" id="GO:0043565">
    <property type="term" value="F:sequence-specific DNA binding"/>
    <property type="evidence" value="ECO:0007669"/>
    <property type="project" value="InterPro"/>
</dbReference>